<feature type="transmembrane region" description="Helical" evidence="1">
    <location>
        <begin position="48"/>
        <end position="64"/>
    </location>
</feature>
<proteinExistence type="predicted"/>
<dbReference type="Pfam" id="PF08570">
    <property type="entry name" value="DUF1761"/>
    <property type="match status" value="1"/>
</dbReference>
<dbReference type="Proteomes" id="UP000399805">
    <property type="component" value="Unassembled WGS sequence"/>
</dbReference>
<feature type="transmembrane region" description="Helical" evidence="1">
    <location>
        <begin position="6"/>
        <end position="28"/>
    </location>
</feature>
<dbReference type="RefSeq" id="WP_155544932.1">
    <property type="nucleotide sequence ID" value="NZ_CABVGP010000002.1"/>
</dbReference>
<evidence type="ECO:0000313" key="2">
    <source>
        <dbReference type="EMBL" id="VVJ19716.1"/>
    </source>
</evidence>
<sequence>MVVPVLVAAVAAVVVSAVWYTVFGRVWAELSAAGAAARPSPWRMGAEFGRTLALVVVFAVLAAATSWPVLGLAVLVWAGFPVIILAGSVLHERVPVRLAALHAGDWLVKIVVVALVLGGWR</sequence>
<evidence type="ECO:0000313" key="3">
    <source>
        <dbReference type="Proteomes" id="UP000399805"/>
    </source>
</evidence>
<evidence type="ECO:0000256" key="1">
    <source>
        <dbReference type="SAM" id="Phobius"/>
    </source>
</evidence>
<accession>A0A6I8LW33</accession>
<protein>
    <recommendedName>
        <fullName evidence="4">DUF1761 domain-containing protein</fullName>
    </recommendedName>
</protein>
<keyword evidence="1" id="KW-0472">Membrane</keyword>
<dbReference type="InterPro" id="IPR013879">
    <property type="entry name" value="DUF1761"/>
</dbReference>
<keyword evidence="1" id="KW-0812">Transmembrane</keyword>
<evidence type="ECO:0008006" key="4">
    <source>
        <dbReference type="Google" id="ProtNLM"/>
    </source>
</evidence>
<feature type="transmembrane region" description="Helical" evidence="1">
    <location>
        <begin position="70"/>
        <end position="91"/>
    </location>
</feature>
<organism evidence="2 3">
    <name type="scientific">Amycolatopsis camponoti</name>
    <dbReference type="NCBI Taxonomy" id="2606593"/>
    <lineage>
        <taxon>Bacteria</taxon>
        <taxon>Bacillati</taxon>
        <taxon>Actinomycetota</taxon>
        <taxon>Actinomycetes</taxon>
        <taxon>Pseudonocardiales</taxon>
        <taxon>Pseudonocardiaceae</taxon>
        <taxon>Amycolatopsis</taxon>
    </lineage>
</organism>
<gene>
    <name evidence="2" type="ORF">AA23TX_04737</name>
</gene>
<keyword evidence="1" id="KW-1133">Transmembrane helix</keyword>
<dbReference type="AlphaFoldDB" id="A0A6I8LW33"/>
<reference evidence="2 3" key="1">
    <citation type="submission" date="2019-09" db="EMBL/GenBank/DDBJ databases">
        <authorList>
            <person name="Leyn A S."/>
        </authorList>
    </citation>
    <scope>NUCLEOTIDE SEQUENCE [LARGE SCALE GENOMIC DNA]</scope>
    <source>
        <strain evidence="2">AA231_1</strain>
    </source>
</reference>
<dbReference type="EMBL" id="CABVGP010000002">
    <property type="protein sequence ID" value="VVJ19716.1"/>
    <property type="molecule type" value="Genomic_DNA"/>
</dbReference>
<keyword evidence="3" id="KW-1185">Reference proteome</keyword>
<name>A0A6I8LW33_9PSEU</name>
<feature type="transmembrane region" description="Helical" evidence="1">
    <location>
        <begin position="98"/>
        <end position="120"/>
    </location>
</feature>